<dbReference type="Proteomes" id="UP000198287">
    <property type="component" value="Unassembled WGS sequence"/>
</dbReference>
<keyword evidence="3" id="KW-1185">Reference proteome</keyword>
<evidence type="ECO:0000256" key="1">
    <source>
        <dbReference type="SAM" id="MobiDB-lite"/>
    </source>
</evidence>
<name>A0A226D4N1_FOLCA</name>
<feature type="region of interest" description="Disordered" evidence="1">
    <location>
        <begin position="195"/>
        <end position="226"/>
    </location>
</feature>
<gene>
    <name evidence="2" type="ORF">Fcan01_24786</name>
</gene>
<evidence type="ECO:0000313" key="2">
    <source>
        <dbReference type="EMBL" id="OXA40515.1"/>
    </source>
</evidence>
<comment type="caution">
    <text evidence="2">The sequence shown here is derived from an EMBL/GenBank/DDBJ whole genome shotgun (WGS) entry which is preliminary data.</text>
</comment>
<evidence type="ECO:0000313" key="3">
    <source>
        <dbReference type="Proteomes" id="UP000198287"/>
    </source>
</evidence>
<protein>
    <submittedName>
        <fullName evidence="2">Uncharacterized protein</fullName>
    </submittedName>
</protein>
<dbReference type="EMBL" id="LNIX01000033">
    <property type="protein sequence ID" value="OXA40515.1"/>
    <property type="molecule type" value="Genomic_DNA"/>
</dbReference>
<proteinExistence type="predicted"/>
<feature type="compositionally biased region" description="Basic and acidic residues" evidence="1">
    <location>
        <begin position="343"/>
        <end position="355"/>
    </location>
</feature>
<feature type="region of interest" description="Disordered" evidence="1">
    <location>
        <begin position="343"/>
        <end position="370"/>
    </location>
</feature>
<dbReference type="AlphaFoldDB" id="A0A226D4N1"/>
<accession>A0A226D4N1</accession>
<sequence>MNKAFFLVTDVDVVDGSHQLVHRLSDPNLNTTVYALVPDFQTLRNYRGEFPHTNFIYLDLNKSVNVNKEVLSCLPELDCILNYSGDTLSNSLHRVRGIHVSKTTCFDADEVSLTTIYEVLEAHKKKIGTVIINVRKKVITLEILTKTILSNNNDRYDCSGAEALAKLVKKEKIRRSQENFEAKLYFRPGRKFVLPTSSRSPSPQPPLLFMERSSPSPPRPPSSSALLDPVRLMNMGPLFLQETQPLIPPKFPGKCTIFSSIFSSMFCCCCFKRCFPPKMDPVTPRFRYEQEIRAYTRGEQQLVLRRKLNRVLDNAEVEWYRVMSRVDSDEVLRIEELSVQHREKKRKAEEEERAKNPVAPRKKPDLQLTPRTSWTSGPICAYSPHKKKMVCNKRVTFVWDEDRDFHERADEIRREMKYEKQVKEAEHYSLWVHRQISTLRGTKDKYLAKYDKYYFQTFRKPPPFE</sequence>
<organism evidence="2 3">
    <name type="scientific">Folsomia candida</name>
    <name type="common">Springtail</name>
    <dbReference type="NCBI Taxonomy" id="158441"/>
    <lineage>
        <taxon>Eukaryota</taxon>
        <taxon>Metazoa</taxon>
        <taxon>Ecdysozoa</taxon>
        <taxon>Arthropoda</taxon>
        <taxon>Hexapoda</taxon>
        <taxon>Collembola</taxon>
        <taxon>Entomobryomorpha</taxon>
        <taxon>Isotomoidea</taxon>
        <taxon>Isotomidae</taxon>
        <taxon>Proisotominae</taxon>
        <taxon>Folsomia</taxon>
    </lineage>
</organism>
<reference evidence="2 3" key="1">
    <citation type="submission" date="2015-12" db="EMBL/GenBank/DDBJ databases">
        <title>The genome of Folsomia candida.</title>
        <authorList>
            <person name="Faddeeva A."/>
            <person name="Derks M.F."/>
            <person name="Anvar Y."/>
            <person name="Smit S."/>
            <person name="Van Straalen N."/>
            <person name="Roelofs D."/>
        </authorList>
    </citation>
    <scope>NUCLEOTIDE SEQUENCE [LARGE SCALE GENOMIC DNA]</scope>
    <source>
        <strain evidence="2 3">VU population</strain>
        <tissue evidence="2">Whole body</tissue>
    </source>
</reference>